<sequence length="594" mass="66054">MDLNGPLFDNIKIEADSDCAFFGLAAVNNGVSNGSLLDGEGHHKLNTLLSSVSPYTISSSSSQTPVVTKADSTSSCSVADSLEDHLFSTDIVEQLELDLPEFSCDFDMLENDELSNALLRDDSDSKDSGTSSTPDVYLGSPSAMDTPPLTPPSPMIKVETETKPSIGFGSIPSSMLPMIKNLPNGHNLTKILPALKSSRGRSASHDSPDVQALKRHIRMIRNRESASLSRKKKKEYVTTLEQRLKEVETENAHLRQENQLLKTRLLMQQQHNSNGQNHSNSKMNGGSLPNNSGRNGANANKTKLIAKVALLGVCCFMIFGAHAPVSRNHHIVPDVLSNATTNSKVMQSFPGESDFPHHLTELPTNHLRISRSLAWHDDFKEESTHKNLEIPERKKKVSNSSLDQPDVPNQAAMRNRTQATMIPAKYNSHLRSHRFKHSFQNLTLPMDADVPANNCKLSFNKTESLRVQNDLKGLFNRGKPKKKAPTKPFFYSVMEVNTADNNKGLTVYDQRMQRYSSFLEKIQLREDTFYVVSLAMDDQLLLSAKSSNASSRPKMSFLMPWRNDSVGGKEEVMQIDCEVTKVFNLNKIRKNSKA</sequence>
<comment type="similarity">
    <text evidence="2">Belongs to the bZIP family. ATF subfamily.</text>
</comment>
<evidence type="ECO:0000256" key="5">
    <source>
        <dbReference type="ARBA" id="ARBA00023163"/>
    </source>
</evidence>
<evidence type="ECO:0000256" key="8">
    <source>
        <dbReference type="SAM" id="MobiDB-lite"/>
    </source>
</evidence>
<organism evidence="10 11">
    <name type="scientific">Orchesella dallaii</name>
    <dbReference type="NCBI Taxonomy" id="48710"/>
    <lineage>
        <taxon>Eukaryota</taxon>
        <taxon>Metazoa</taxon>
        <taxon>Ecdysozoa</taxon>
        <taxon>Arthropoda</taxon>
        <taxon>Hexapoda</taxon>
        <taxon>Collembola</taxon>
        <taxon>Entomobryomorpha</taxon>
        <taxon>Entomobryoidea</taxon>
        <taxon>Orchesellidae</taxon>
        <taxon>Orchesellinae</taxon>
        <taxon>Orchesella</taxon>
    </lineage>
</organism>
<keyword evidence="4" id="KW-0238">DNA-binding</keyword>
<feature type="domain" description="BZIP" evidence="9">
    <location>
        <begin position="212"/>
        <end position="265"/>
    </location>
</feature>
<keyword evidence="6" id="KW-0539">Nucleus</keyword>
<evidence type="ECO:0000256" key="2">
    <source>
        <dbReference type="ARBA" id="ARBA00009050"/>
    </source>
</evidence>
<evidence type="ECO:0000256" key="1">
    <source>
        <dbReference type="ARBA" id="ARBA00004167"/>
    </source>
</evidence>
<dbReference type="EMBL" id="CAXLJM020000072">
    <property type="protein sequence ID" value="CAL8127102.1"/>
    <property type="molecule type" value="Genomic_DNA"/>
</dbReference>
<evidence type="ECO:0000313" key="11">
    <source>
        <dbReference type="Proteomes" id="UP001642540"/>
    </source>
</evidence>
<keyword evidence="3" id="KW-0805">Transcription regulation</keyword>
<reference evidence="10 11" key="1">
    <citation type="submission" date="2024-08" db="EMBL/GenBank/DDBJ databases">
        <authorList>
            <person name="Cucini C."/>
            <person name="Frati F."/>
        </authorList>
    </citation>
    <scope>NUCLEOTIDE SEQUENCE [LARGE SCALE GENOMIC DNA]</scope>
</reference>
<dbReference type="InterPro" id="IPR051882">
    <property type="entry name" value="ATF_bZIP_TF"/>
</dbReference>
<feature type="region of interest" description="Disordered" evidence="8">
    <location>
        <begin position="382"/>
        <end position="408"/>
    </location>
</feature>
<dbReference type="PANTHER" id="PTHR46164">
    <property type="entry name" value="ATF6, ISOFORM C"/>
    <property type="match status" value="1"/>
</dbReference>
<feature type="region of interest" description="Disordered" evidence="8">
    <location>
        <begin position="271"/>
        <end position="295"/>
    </location>
</feature>
<dbReference type="SUPFAM" id="SSF57959">
    <property type="entry name" value="Leucine zipper domain"/>
    <property type="match status" value="1"/>
</dbReference>
<keyword evidence="7" id="KW-0175">Coiled coil</keyword>
<name>A0ABP1REJ4_9HEXA</name>
<gene>
    <name evidence="10" type="ORF">ODALV1_LOCUS21695</name>
</gene>
<dbReference type="PANTHER" id="PTHR46164:SF3">
    <property type="entry name" value="ATF6, ISOFORM C"/>
    <property type="match status" value="1"/>
</dbReference>
<feature type="compositionally biased region" description="Polar residues" evidence="8">
    <location>
        <begin position="282"/>
        <end position="295"/>
    </location>
</feature>
<keyword evidence="11" id="KW-1185">Reference proteome</keyword>
<dbReference type="InterPro" id="IPR004827">
    <property type="entry name" value="bZIP"/>
</dbReference>
<evidence type="ECO:0000256" key="7">
    <source>
        <dbReference type="SAM" id="Coils"/>
    </source>
</evidence>
<dbReference type="Proteomes" id="UP001642540">
    <property type="component" value="Unassembled WGS sequence"/>
</dbReference>
<evidence type="ECO:0000256" key="3">
    <source>
        <dbReference type="ARBA" id="ARBA00023015"/>
    </source>
</evidence>
<evidence type="ECO:0000256" key="6">
    <source>
        <dbReference type="ARBA" id="ARBA00023242"/>
    </source>
</evidence>
<dbReference type="CDD" id="cd14700">
    <property type="entry name" value="bZIP_ATF6"/>
    <property type="match status" value="1"/>
</dbReference>
<dbReference type="PROSITE" id="PS50217">
    <property type="entry name" value="BZIP"/>
    <property type="match status" value="1"/>
</dbReference>
<evidence type="ECO:0000259" key="9">
    <source>
        <dbReference type="PROSITE" id="PS50217"/>
    </source>
</evidence>
<accession>A0ABP1REJ4</accession>
<dbReference type="Gene3D" id="1.20.5.170">
    <property type="match status" value="1"/>
</dbReference>
<feature type="region of interest" description="Disordered" evidence="8">
    <location>
        <begin position="119"/>
        <end position="154"/>
    </location>
</feature>
<comment type="subcellular location">
    <subcellularLocation>
        <location evidence="1">Membrane</location>
        <topology evidence="1">Single-pass membrane protein</topology>
    </subcellularLocation>
</comment>
<feature type="compositionally biased region" description="Low complexity" evidence="8">
    <location>
        <begin position="271"/>
        <end position="281"/>
    </location>
</feature>
<evidence type="ECO:0000256" key="4">
    <source>
        <dbReference type="ARBA" id="ARBA00023125"/>
    </source>
</evidence>
<comment type="caution">
    <text evidence="10">The sequence shown here is derived from an EMBL/GenBank/DDBJ whole genome shotgun (WGS) entry which is preliminary data.</text>
</comment>
<feature type="coiled-coil region" evidence="7">
    <location>
        <begin position="230"/>
        <end position="264"/>
    </location>
</feature>
<dbReference type="InterPro" id="IPR046347">
    <property type="entry name" value="bZIP_sf"/>
</dbReference>
<dbReference type="SMART" id="SM00338">
    <property type="entry name" value="BRLZ"/>
    <property type="match status" value="1"/>
</dbReference>
<evidence type="ECO:0000313" key="10">
    <source>
        <dbReference type="EMBL" id="CAL8127102.1"/>
    </source>
</evidence>
<dbReference type="PRINTS" id="PR00041">
    <property type="entry name" value="LEUZIPPRCREB"/>
</dbReference>
<feature type="compositionally biased region" description="Basic and acidic residues" evidence="8">
    <location>
        <begin position="382"/>
        <end position="392"/>
    </location>
</feature>
<dbReference type="Pfam" id="PF00170">
    <property type="entry name" value="bZIP_1"/>
    <property type="match status" value="1"/>
</dbReference>
<proteinExistence type="inferred from homology"/>
<keyword evidence="5" id="KW-0804">Transcription</keyword>
<protein>
    <recommendedName>
        <fullName evidence="9">BZIP domain-containing protein</fullName>
    </recommendedName>
</protein>